<evidence type="ECO:0000256" key="3">
    <source>
        <dbReference type="ARBA" id="ARBA00022692"/>
    </source>
</evidence>
<dbReference type="GeneID" id="105364555"/>
<evidence type="ECO:0000256" key="8">
    <source>
        <dbReference type="RuleBase" id="RU003857"/>
    </source>
</evidence>
<keyword evidence="7 8" id="KW-0407">Ion channel</keyword>
<comment type="similarity">
    <text evidence="8">Belongs to the two pore domain potassium channel (TC 1.A.1.8) family.</text>
</comment>
<name>A0AAJ6YML3_9HYME</name>
<evidence type="ECO:0000256" key="4">
    <source>
        <dbReference type="ARBA" id="ARBA00022989"/>
    </source>
</evidence>
<dbReference type="Proteomes" id="UP000695007">
    <property type="component" value="Unplaced"/>
</dbReference>
<evidence type="ECO:0000313" key="13">
    <source>
        <dbReference type="RefSeq" id="XP_011500811.1"/>
    </source>
</evidence>
<dbReference type="PRINTS" id="PR01333">
    <property type="entry name" value="2POREKCHANEL"/>
</dbReference>
<dbReference type="GO" id="GO:0015271">
    <property type="term" value="F:outward rectifier potassium channel activity"/>
    <property type="evidence" value="ECO:0007669"/>
    <property type="project" value="TreeGrafter"/>
</dbReference>
<feature type="domain" description="Potassium channel" evidence="10">
    <location>
        <begin position="138"/>
        <end position="194"/>
    </location>
</feature>
<dbReference type="PANTHER" id="PTHR11003:SF142">
    <property type="entry name" value="POTASSIUM CHANNEL DOMAIN-CONTAINING PROTEIN"/>
    <property type="match status" value="1"/>
</dbReference>
<keyword evidence="5 8" id="KW-0406">Ion transport</keyword>
<evidence type="ECO:0000256" key="2">
    <source>
        <dbReference type="ARBA" id="ARBA00022448"/>
    </source>
</evidence>
<organism evidence="11 13">
    <name type="scientific">Ceratosolen solmsi marchali</name>
    <dbReference type="NCBI Taxonomy" id="326594"/>
    <lineage>
        <taxon>Eukaryota</taxon>
        <taxon>Metazoa</taxon>
        <taxon>Ecdysozoa</taxon>
        <taxon>Arthropoda</taxon>
        <taxon>Hexapoda</taxon>
        <taxon>Insecta</taxon>
        <taxon>Pterygota</taxon>
        <taxon>Neoptera</taxon>
        <taxon>Endopterygota</taxon>
        <taxon>Hymenoptera</taxon>
        <taxon>Apocrita</taxon>
        <taxon>Proctotrupomorpha</taxon>
        <taxon>Chalcidoidea</taxon>
        <taxon>Agaonidae</taxon>
        <taxon>Agaoninae</taxon>
        <taxon>Ceratosolen</taxon>
    </lineage>
</organism>
<feature type="transmembrane region" description="Helical" evidence="9">
    <location>
        <begin position="282"/>
        <end position="304"/>
    </location>
</feature>
<keyword evidence="3 8" id="KW-0812">Transmembrane</keyword>
<keyword evidence="2 8" id="KW-0813">Transport</keyword>
<evidence type="ECO:0000256" key="6">
    <source>
        <dbReference type="ARBA" id="ARBA00023136"/>
    </source>
</evidence>
<keyword evidence="11" id="KW-1185">Reference proteome</keyword>
<keyword evidence="4 9" id="KW-1133">Transmembrane helix</keyword>
<dbReference type="GO" id="GO:0030322">
    <property type="term" value="P:stabilization of membrane potential"/>
    <property type="evidence" value="ECO:0007669"/>
    <property type="project" value="TreeGrafter"/>
</dbReference>
<feature type="transmembrane region" description="Helical" evidence="9">
    <location>
        <begin position="140"/>
        <end position="159"/>
    </location>
</feature>
<dbReference type="Pfam" id="PF07885">
    <property type="entry name" value="Ion_trans_2"/>
    <property type="match status" value="2"/>
</dbReference>
<dbReference type="SUPFAM" id="SSF81324">
    <property type="entry name" value="Voltage-gated potassium channels"/>
    <property type="match status" value="2"/>
</dbReference>
<accession>A0AAJ6YML3</accession>
<evidence type="ECO:0000259" key="10">
    <source>
        <dbReference type="Pfam" id="PF07885"/>
    </source>
</evidence>
<dbReference type="RefSeq" id="XP_011500811.1">
    <property type="nucleotide sequence ID" value="XM_011502509.1"/>
</dbReference>
<keyword evidence="6 9" id="KW-0472">Membrane</keyword>
<dbReference type="PANTHER" id="PTHR11003">
    <property type="entry name" value="POTASSIUM CHANNEL, SUBFAMILY K"/>
    <property type="match status" value="1"/>
</dbReference>
<feature type="transmembrane region" description="Helical" evidence="9">
    <location>
        <begin position="227"/>
        <end position="250"/>
    </location>
</feature>
<evidence type="ECO:0000256" key="1">
    <source>
        <dbReference type="ARBA" id="ARBA00004141"/>
    </source>
</evidence>
<protein>
    <submittedName>
        <fullName evidence="12 13">TWiK family of potassium channels protein 7 isoform X1</fullName>
    </submittedName>
</protein>
<dbReference type="GO" id="GO:0005886">
    <property type="term" value="C:plasma membrane"/>
    <property type="evidence" value="ECO:0007669"/>
    <property type="project" value="TreeGrafter"/>
</dbReference>
<dbReference type="GO" id="GO:0022841">
    <property type="term" value="F:potassium ion leak channel activity"/>
    <property type="evidence" value="ECO:0007669"/>
    <property type="project" value="TreeGrafter"/>
</dbReference>
<dbReference type="InterPro" id="IPR003280">
    <property type="entry name" value="2pore_dom_K_chnl"/>
</dbReference>
<evidence type="ECO:0000256" key="9">
    <source>
        <dbReference type="SAM" id="Phobius"/>
    </source>
</evidence>
<dbReference type="RefSeq" id="XP_011500810.1">
    <property type="nucleotide sequence ID" value="XM_011502508.1"/>
</dbReference>
<dbReference type="KEGG" id="csol:105364555"/>
<dbReference type="InterPro" id="IPR013099">
    <property type="entry name" value="K_chnl_dom"/>
</dbReference>
<gene>
    <name evidence="12 13" type="primary">LOC105364555</name>
</gene>
<evidence type="ECO:0000313" key="11">
    <source>
        <dbReference type="Proteomes" id="UP000695007"/>
    </source>
</evidence>
<dbReference type="Gene3D" id="1.10.287.70">
    <property type="match status" value="1"/>
</dbReference>
<reference evidence="12 13" key="1">
    <citation type="submission" date="2025-04" db="UniProtKB">
        <authorList>
            <consortium name="RefSeq"/>
        </authorList>
    </citation>
    <scope>IDENTIFICATION</scope>
</reference>
<evidence type="ECO:0000256" key="5">
    <source>
        <dbReference type="ARBA" id="ARBA00023065"/>
    </source>
</evidence>
<comment type="subcellular location">
    <subcellularLocation>
        <location evidence="1">Membrane</location>
        <topology evidence="1">Multi-pass membrane protein</topology>
    </subcellularLocation>
</comment>
<sequence length="413" mass="46138">MSNEEKKQLNEGSANKPKYLSYKTLIKIKSIASHVGLLVTLMIYTLIGGLVFRSLELPAEFERLSEMKTILLLKREELITSINNTNIKNLSEWESVALRPYELAVQEATRSGLSMELIPRLAATEDEKLKTEPVLFADRWSVLQAVFFASTILTTIGYGNVFPSTFLGRVFCILFALIGIPLTLTVIADYGKLFAGGVSSVALRIRSKLPKGLMSCMPTNHAHKKSLGALVAVVLLFLYLACGAALFMLWETHWTFFEGFYFCFVTMTTIGFGDVVPTNPKYMLFCTGYILVGLALTSTIIELVRRQYAHSWKRLQALSGPLADTLRKLGEQAGGDMSALQIDLKRVLKVISMPRRRKSDMGNRDLKDTEWEEAVEAILRDIAGSHNQQDSHPESGLKPRKSIVQIIIYESSV</sequence>
<proteinExistence type="inferred from homology"/>
<dbReference type="AlphaFoldDB" id="A0AAJ6YML3"/>
<feature type="transmembrane region" description="Helical" evidence="9">
    <location>
        <begin position="166"/>
        <end position="184"/>
    </location>
</feature>
<evidence type="ECO:0000256" key="7">
    <source>
        <dbReference type="ARBA" id="ARBA00023303"/>
    </source>
</evidence>
<feature type="domain" description="Potassium channel" evidence="10">
    <location>
        <begin position="235"/>
        <end position="305"/>
    </location>
</feature>
<evidence type="ECO:0000313" key="12">
    <source>
        <dbReference type="RefSeq" id="XP_011500810.1"/>
    </source>
</evidence>
<feature type="transmembrane region" description="Helical" evidence="9">
    <location>
        <begin position="31"/>
        <end position="52"/>
    </location>
</feature>